<sequence>MTVDDYINQQPADLQRILRWLRKIIVSSDPSIREKIAWQIPVFTFRQVNVMYLNVVRGRRGLPPDVIIELAFMAGHHLPDELGMLMSAGRKQVRSLPIRGVDDPEADIVRTYIQEALLLIENRHGE</sequence>
<dbReference type="Pfam" id="PF08818">
    <property type="entry name" value="DUF1801"/>
    <property type="match status" value="1"/>
</dbReference>
<dbReference type="InterPro" id="IPR014922">
    <property type="entry name" value="YdhG-like"/>
</dbReference>
<dbReference type="Gene3D" id="3.90.1150.200">
    <property type="match status" value="1"/>
</dbReference>
<dbReference type="EMBL" id="SBLB01000002">
    <property type="protein sequence ID" value="RYC70218.1"/>
    <property type="molecule type" value="Genomic_DNA"/>
</dbReference>
<comment type="caution">
    <text evidence="2">The sequence shown here is derived from an EMBL/GenBank/DDBJ whole genome shotgun (WGS) entry which is preliminary data.</text>
</comment>
<gene>
    <name evidence="2" type="ORF">EQG79_10150</name>
</gene>
<keyword evidence="3" id="KW-1185">Reference proteome</keyword>
<evidence type="ECO:0000313" key="3">
    <source>
        <dbReference type="Proteomes" id="UP000290407"/>
    </source>
</evidence>
<proteinExistence type="predicted"/>
<dbReference type="SUPFAM" id="SSF159888">
    <property type="entry name" value="YdhG-like"/>
    <property type="match status" value="1"/>
</dbReference>
<feature type="domain" description="YdhG-like" evidence="1">
    <location>
        <begin position="15"/>
        <end position="117"/>
    </location>
</feature>
<organism evidence="2 3">
    <name type="scientific">Spirosoma sordidisoli</name>
    <dbReference type="NCBI Taxonomy" id="2502893"/>
    <lineage>
        <taxon>Bacteria</taxon>
        <taxon>Pseudomonadati</taxon>
        <taxon>Bacteroidota</taxon>
        <taxon>Cytophagia</taxon>
        <taxon>Cytophagales</taxon>
        <taxon>Cytophagaceae</taxon>
        <taxon>Spirosoma</taxon>
    </lineage>
</organism>
<protein>
    <submittedName>
        <fullName evidence="2">DUF1801 domain-containing protein</fullName>
    </submittedName>
</protein>
<evidence type="ECO:0000313" key="2">
    <source>
        <dbReference type="EMBL" id="RYC70218.1"/>
    </source>
</evidence>
<accession>A0A4V1RWG8</accession>
<reference evidence="2 3" key="1">
    <citation type="submission" date="2019-01" db="EMBL/GenBank/DDBJ databases">
        <title>Spirosoma flava sp. nov., a propanil-degrading bacterium isolated from herbicide-contaminated soil.</title>
        <authorList>
            <person name="Zhang L."/>
            <person name="Jiang J.-D."/>
        </authorList>
    </citation>
    <scope>NUCLEOTIDE SEQUENCE [LARGE SCALE GENOMIC DNA]</scope>
    <source>
        <strain evidence="2 3">TY50</strain>
    </source>
</reference>
<dbReference type="RefSeq" id="WP_129601418.1">
    <property type="nucleotide sequence ID" value="NZ_SBLB01000002.1"/>
</dbReference>
<dbReference type="AlphaFoldDB" id="A0A4V1RWG8"/>
<name>A0A4V1RWG8_9BACT</name>
<dbReference type="Proteomes" id="UP000290407">
    <property type="component" value="Unassembled WGS sequence"/>
</dbReference>
<evidence type="ECO:0000259" key="1">
    <source>
        <dbReference type="Pfam" id="PF08818"/>
    </source>
</evidence>